<accession>A0A0M4CD50</accession>
<dbReference type="InterPro" id="IPR045004">
    <property type="entry name" value="ECH_dom"/>
</dbReference>
<dbReference type="STRING" id="931089.CDES_04545"/>
<dbReference type="RefSeq" id="WP_053544442.1">
    <property type="nucleotide sequence ID" value="NZ_CP009220.1"/>
</dbReference>
<comment type="catalytic activity">
    <reaction evidence="1">
        <text>3-hydroxy-2-methylpropanoyl-CoA + H2O = 3-hydroxy-2-methylpropanoate + CoA + H(+)</text>
        <dbReference type="Rhea" id="RHEA:20888"/>
        <dbReference type="ChEBI" id="CHEBI:11805"/>
        <dbReference type="ChEBI" id="CHEBI:15377"/>
        <dbReference type="ChEBI" id="CHEBI:15378"/>
        <dbReference type="ChEBI" id="CHEBI:57287"/>
        <dbReference type="ChEBI" id="CHEBI:57340"/>
        <dbReference type="EC" id="3.1.2.4"/>
    </reaction>
</comment>
<dbReference type="PANTHER" id="PTHR43176">
    <property type="entry name" value="3-HYDROXYISOBUTYRYL-COA HYDROLASE-RELATED"/>
    <property type="match status" value="1"/>
</dbReference>
<evidence type="ECO:0000259" key="4">
    <source>
        <dbReference type="Pfam" id="PF16113"/>
    </source>
</evidence>
<dbReference type="OrthoDB" id="9790967at2"/>
<keyword evidence="5" id="KW-0456">Lyase</keyword>
<feature type="domain" description="Enoyl-CoA hydratase/isomerase" evidence="4">
    <location>
        <begin position="19"/>
        <end position="338"/>
    </location>
</feature>
<dbReference type="NCBIfam" id="NF004127">
    <property type="entry name" value="PRK05617.1"/>
    <property type="match status" value="1"/>
</dbReference>
<name>A0A0M4CD50_9CORY</name>
<organism evidence="5 6">
    <name type="scientific">Corynebacterium deserti GIMN1.010</name>
    <dbReference type="NCBI Taxonomy" id="931089"/>
    <lineage>
        <taxon>Bacteria</taxon>
        <taxon>Bacillati</taxon>
        <taxon>Actinomycetota</taxon>
        <taxon>Actinomycetes</taxon>
        <taxon>Mycobacteriales</taxon>
        <taxon>Corynebacteriaceae</taxon>
        <taxon>Corynebacterium</taxon>
    </lineage>
</organism>
<dbReference type="Pfam" id="PF16113">
    <property type="entry name" value="ECH_2"/>
    <property type="match status" value="1"/>
</dbReference>
<dbReference type="GO" id="GO:0005829">
    <property type="term" value="C:cytosol"/>
    <property type="evidence" value="ECO:0007669"/>
    <property type="project" value="TreeGrafter"/>
</dbReference>
<dbReference type="KEGG" id="cdx:CDES_04545"/>
<dbReference type="EMBL" id="CP009220">
    <property type="protein sequence ID" value="ALC05354.1"/>
    <property type="molecule type" value="Genomic_DNA"/>
</dbReference>
<evidence type="ECO:0000313" key="6">
    <source>
        <dbReference type="Proteomes" id="UP000068067"/>
    </source>
</evidence>
<dbReference type="PATRIC" id="fig|931089.4.peg.918"/>
<evidence type="ECO:0000256" key="2">
    <source>
        <dbReference type="ARBA" id="ARBA00011915"/>
    </source>
</evidence>
<keyword evidence="3 5" id="KW-0378">Hydrolase</keyword>
<gene>
    <name evidence="5" type="ORF">CDES_04545</name>
</gene>
<evidence type="ECO:0000313" key="5">
    <source>
        <dbReference type="EMBL" id="ALC05354.1"/>
    </source>
</evidence>
<dbReference type="CDD" id="cd06558">
    <property type="entry name" value="crotonase-like"/>
    <property type="match status" value="1"/>
</dbReference>
<dbReference type="EC" id="3.1.2.4" evidence="2"/>
<dbReference type="GO" id="GO:0003860">
    <property type="term" value="F:3-hydroxyisobutyryl-CoA hydrolase activity"/>
    <property type="evidence" value="ECO:0007669"/>
    <property type="project" value="UniProtKB-EC"/>
</dbReference>
<dbReference type="AlphaFoldDB" id="A0A0M4CD50"/>
<dbReference type="GO" id="GO:0006574">
    <property type="term" value="P:L-valine catabolic process"/>
    <property type="evidence" value="ECO:0007669"/>
    <property type="project" value="TreeGrafter"/>
</dbReference>
<dbReference type="InterPro" id="IPR029045">
    <property type="entry name" value="ClpP/crotonase-like_dom_sf"/>
</dbReference>
<evidence type="ECO:0000256" key="1">
    <source>
        <dbReference type="ARBA" id="ARBA00001709"/>
    </source>
</evidence>
<dbReference type="InterPro" id="IPR032259">
    <property type="entry name" value="HIBYL-CoA-H"/>
</dbReference>
<sequence>MTQGNTENVVNSYIRNSTGVVELNRPKALNSLNQEMIDLVQEALLSWIDDDAVEQVLIYSTSERAFCAGGDVRAVRDSVINGRGEEGEKYFIDEFVMNDTLGNFPKPIISVINGVVMGGGLGISMHGSHRVITEKAFASMPEMAIGYVPDVGFTYFAQRASTPAMATFLAVTGWRMSPADMLWAGVATHLISSADTGAFIEAVLEDSLDAALAAFATQPQQSSALAAVADQVEATFGHPSWELIDASLQSHPDSEFVSTVRELMAPAAPSSVVASVLLVNKNRDAVTLREGLDNELALSLHFISQPDFAEGVRAVLVDKDRNAAFQPATYEAVDESVYVSLLDRG</sequence>
<dbReference type="SUPFAM" id="SSF52096">
    <property type="entry name" value="ClpP/crotonase"/>
    <property type="match status" value="1"/>
</dbReference>
<dbReference type="PANTHER" id="PTHR43176:SF3">
    <property type="entry name" value="3-HYDROXYISOBUTYRYL-COA HYDROLASE, MITOCHONDRIAL"/>
    <property type="match status" value="1"/>
</dbReference>
<proteinExistence type="predicted"/>
<dbReference type="Proteomes" id="UP000068067">
    <property type="component" value="Chromosome"/>
</dbReference>
<keyword evidence="6" id="KW-1185">Reference proteome</keyword>
<dbReference type="Gene3D" id="3.90.226.10">
    <property type="entry name" value="2-enoyl-CoA Hydratase, Chain A, domain 1"/>
    <property type="match status" value="1"/>
</dbReference>
<evidence type="ECO:0000256" key="3">
    <source>
        <dbReference type="ARBA" id="ARBA00022801"/>
    </source>
</evidence>
<protein>
    <recommendedName>
        <fullName evidence="2">3-hydroxyisobutyryl-CoA hydrolase</fullName>
        <ecNumber evidence="2">3.1.2.4</ecNumber>
    </recommendedName>
</protein>
<dbReference type="GO" id="GO:0016829">
    <property type="term" value="F:lyase activity"/>
    <property type="evidence" value="ECO:0007669"/>
    <property type="project" value="UniProtKB-KW"/>
</dbReference>
<reference evidence="5 6" key="1">
    <citation type="submission" date="2014-08" db="EMBL/GenBank/DDBJ databases">
        <title>Complete genome sequence of Corynebacterium deserti GIMN1.010 (=DSM 45689), isolated from desert sand in western China.</title>
        <authorList>
            <person name="Ruckert C."/>
            <person name="Albersmeier A."/>
            <person name="Kalinowski J."/>
        </authorList>
    </citation>
    <scope>NUCLEOTIDE SEQUENCE [LARGE SCALE GENOMIC DNA]</scope>
    <source>
        <strain evidence="5 6">GIMN1.010</strain>
    </source>
</reference>